<dbReference type="PROSITE" id="PS50043">
    <property type="entry name" value="HTH_LUXR_2"/>
    <property type="match status" value="1"/>
</dbReference>
<reference evidence="4 5" key="1">
    <citation type="submission" date="2018-06" db="EMBL/GenBank/DDBJ databases">
        <title>Genomic Encyclopedia of Type Strains, Phase IV (KMG-IV): sequencing the most valuable type-strain genomes for metagenomic binning, comparative biology and taxonomic classification.</title>
        <authorList>
            <person name="Goeker M."/>
        </authorList>
    </citation>
    <scope>NUCLEOTIDE SEQUENCE [LARGE SCALE GENOMIC DNA]</scope>
    <source>
        <strain evidence="4 5">DSM 24032</strain>
    </source>
</reference>
<evidence type="ECO:0000256" key="1">
    <source>
        <dbReference type="ARBA" id="ARBA00022741"/>
    </source>
</evidence>
<dbReference type="GO" id="GO:0005524">
    <property type="term" value="F:ATP binding"/>
    <property type="evidence" value="ECO:0007669"/>
    <property type="project" value="UniProtKB-KW"/>
</dbReference>
<dbReference type="AlphaFoldDB" id="A0A395JKN4"/>
<dbReference type="InterPro" id="IPR011990">
    <property type="entry name" value="TPR-like_helical_dom_sf"/>
</dbReference>
<dbReference type="SUPFAM" id="SSF48452">
    <property type="entry name" value="TPR-like"/>
    <property type="match status" value="1"/>
</dbReference>
<dbReference type="InterPro" id="IPR041664">
    <property type="entry name" value="AAA_16"/>
</dbReference>
<dbReference type="Gene3D" id="1.10.10.10">
    <property type="entry name" value="Winged helix-like DNA-binding domain superfamily/Winged helix DNA-binding domain"/>
    <property type="match status" value="1"/>
</dbReference>
<accession>A0A395JKN4</accession>
<dbReference type="Pfam" id="PF13191">
    <property type="entry name" value="AAA_16"/>
    <property type="match status" value="1"/>
</dbReference>
<dbReference type="GO" id="GO:0005737">
    <property type="term" value="C:cytoplasm"/>
    <property type="evidence" value="ECO:0007669"/>
    <property type="project" value="TreeGrafter"/>
</dbReference>
<dbReference type="InParanoid" id="A0A395JKN4"/>
<dbReference type="InterPro" id="IPR016032">
    <property type="entry name" value="Sig_transdc_resp-reg_C-effctor"/>
</dbReference>
<dbReference type="RefSeq" id="WP_113953926.1">
    <property type="nucleotide sequence ID" value="NZ_QNRT01000002.1"/>
</dbReference>
<feature type="domain" description="HTH luxR-type" evidence="3">
    <location>
        <begin position="806"/>
        <end position="871"/>
    </location>
</feature>
<dbReference type="SMART" id="SM00382">
    <property type="entry name" value="AAA"/>
    <property type="match status" value="1"/>
</dbReference>
<dbReference type="GO" id="GO:0003677">
    <property type="term" value="F:DNA binding"/>
    <property type="evidence" value="ECO:0007669"/>
    <property type="project" value="InterPro"/>
</dbReference>
<dbReference type="GO" id="GO:0006355">
    <property type="term" value="P:regulation of DNA-templated transcription"/>
    <property type="evidence" value="ECO:0007669"/>
    <property type="project" value="InterPro"/>
</dbReference>
<comment type="caution">
    <text evidence="4">The sequence shown here is derived from an EMBL/GenBank/DDBJ whole genome shotgun (WGS) entry which is preliminary data.</text>
</comment>
<proteinExistence type="predicted"/>
<evidence type="ECO:0000313" key="4">
    <source>
        <dbReference type="EMBL" id="RBP51129.1"/>
    </source>
</evidence>
<dbReference type="PRINTS" id="PR00038">
    <property type="entry name" value="HTHLUXR"/>
</dbReference>
<dbReference type="SMART" id="SM00421">
    <property type="entry name" value="HTH_LUXR"/>
    <property type="match status" value="1"/>
</dbReference>
<dbReference type="InterPro" id="IPR027417">
    <property type="entry name" value="P-loop_NTPase"/>
</dbReference>
<sequence>MHTLLERDQQLASLLETIEGCKRGRGGVILISGEAGIGKTTLLAAAHEQLDNDHEVHWTGCDPLFNPKPLGPLYDLRGDIGDKVMPVLRQSSDQNEVFKACLNALDRSKINNFLIIEDVHWADNATIDFIKYLARRVQFISCVMCLTFRTDEVVPTHPLYSALEVLPHAHTTRIALEPLSAGAVALLADQAGQTSDNLYDITQGNPFFVTELLSDPASDATDLPSSIQDAVNARINRLVAMEASFLETISLLPTGASPAILSALFPGHGETLAMACVARGLLIIDTSHEFRFRHELARLATKTRIPTHQQPARHAIIFKALETQTDVELGTFVYHAVESQNSQAVLLYASQAAKQASLQGAHKEATSYLATALKFVDAADTQTAAQLYEDWAYESGLSQSISNEVIEARKLAITLWRAQQRPDKVGENLRWLSRLHWYRGEATAANRYADAAIDTLESCPPSSERAMAYSFRSQLDMLNDRMSDAIYWGEKALEMETQQNNIEVRIHAMTNIGSAQVMRGNEEGKTLLLSSLELALAHGFHEHAARVYTNLSDYAMRYHHLEFGEHIISEGIAFDIQHELDSWTYYLVGIQAQLRLEQGRLLDAESIALGVLGLSHQTKLMKLPASLVLARAQLRRGQPDAKKSRKEALAVANEVGEPQYSVPARLSFIEAAYLEDNTSEAFEHLEQLATQADSMLDNWRAELALWCHRFNFSLANPATLPASIELEIKGDADQAAKRWLDMGMPIHAAHAWLAQASPTLQQITSASEIIQSCQAHGLQGKLAHHANRLNAPALITKNKRGPYNASRQHPCGLTAKEQQVFAMVLQGCSNRQIADTLSRSARTIENHVSSILSKLNVHSRMDAVLRVQSEPWLEPKQRS</sequence>
<dbReference type="OrthoDB" id="9796655at2"/>
<dbReference type="InterPro" id="IPR036388">
    <property type="entry name" value="WH-like_DNA-bd_sf"/>
</dbReference>
<dbReference type="PROSITE" id="PS00622">
    <property type="entry name" value="HTH_LUXR_1"/>
    <property type="match status" value="1"/>
</dbReference>
<dbReference type="SUPFAM" id="SSF46894">
    <property type="entry name" value="C-terminal effector domain of the bipartite response regulators"/>
    <property type="match status" value="1"/>
</dbReference>
<dbReference type="EMBL" id="QNRT01000002">
    <property type="protein sequence ID" value="RBP51129.1"/>
    <property type="molecule type" value="Genomic_DNA"/>
</dbReference>
<dbReference type="Pfam" id="PF00196">
    <property type="entry name" value="GerE"/>
    <property type="match status" value="1"/>
</dbReference>
<keyword evidence="2" id="KW-0067">ATP-binding</keyword>
<dbReference type="InterPro" id="IPR003593">
    <property type="entry name" value="AAA+_ATPase"/>
</dbReference>
<gene>
    <name evidence="4" type="ORF">DFR28_102548</name>
</gene>
<dbReference type="CDD" id="cd06170">
    <property type="entry name" value="LuxR_C_like"/>
    <property type="match status" value="1"/>
</dbReference>
<dbReference type="Proteomes" id="UP000253083">
    <property type="component" value="Unassembled WGS sequence"/>
</dbReference>
<dbReference type="InterPro" id="IPR000792">
    <property type="entry name" value="Tscrpt_reg_LuxR_C"/>
</dbReference>
<keyword evidence="1" id="KW-0547">Nucleotide-binding</keyword>
<dbReference type="SUPFAM" id="SSF52540">
    <property type="entry name" value="P-loop containing nucleoside triphosphate hydrolases"/>
    <property type="match status" value="1"/>
</dbReference>
<evidence type="ECO:0000259" key="3">
    <source>
        <dbReference type="PROSITE" id="PS50043"/>
    </source>
</evidence>
<evidence type="ECO:0000256" key="2">
    <source>
        <dbReference type="ARBA" id="ARBA00022840"/>
    </source>
</evidence>
<dbReference type="PANTHER" id="PTHR16305">
    <property type="entry name" value="TESTICULAR SOLUBLE ADENYLYL CYCLASE"/>
    <property type="match status" value="1"/>
</dbReference>
<keyword evidence="5" id="KW-1185">Reference proteome</keyword>
<dbReference type="PANTHER" id="PTHR16305:SF28">
    <property type="entry name" value="GUANYLATE CYCLASE DOMAIN-CONTAINING PROTEIN"/>
    <property type="match status" value="1"/>
</dbReference>
<name>A0A395JKN4_9GAMM</name>
<evidence type="ECO:0000313" key="5">
    <source>
        <dbReference type="Proteomes" id="UP000253083"/>
    </source>
</evidence>
<organism evidence="4 5">
    <name type="scientific">Arenicella xantha</name>
    <dbReference type="NCBI Taxonomy" id="644221"/>
    <lineage>
        <taxon>Bacteria</taxon>
        <taxon>Pseudomonadati</taxon>
        <taxon>Pseudomonadota</taxon>
        <taxon>Gammaproteobacteria</taxon>
        <taxon>Arenicellales</taxon>
        <taxon>Arenicellaceae</taxon>
        <taxon>Arenicella</taxon>
    </lineage>
</organism>
<dbReference type="Gene3D" id="3.40.50.300">
    <property type="entry name" value="P-loop containing nucleotide triphosphate hydrolases"/>
    <property type="match status" value="1"/>
</dbReference>
<protein>
    <submittedName>
        <fullName evidence="4">LuxR family transcriptional regulator</fullName>
    </submittedName>
</protein>
<dbReference type="GO" id="GO:0004016">
    <property type="term" value="F:adenylate cyclase activity"/>
    <property type="evidence" value="ECO:0007669"/>
    <property type="project" value="TreeGrafter"/>
</dbReference>